<keyword evidence="2 3" id="KW-0067">ATP-binding</keyword>
<evidence type="ECO:0000256" key="5">
    <source>
        <dbReference type="SAM" id="MobiDB-lite"/>
    </source>
</evidence>
<organism evidence="7 8">
    <name type="scientific">Myxozyma melibiosi</name>
    <dbReference type="NCBI Taxonomy" id="54550"/>
    <lineage>
        <taxon>Eukaryota</taxon>
        <taxon>Fungi</taxon>
        <taxon>Dikarya</taxon>
        <taxon>Ascomycota</taxon>
        <taxon>Saccharomycotina</taxon>
        <taxon>Lipomycetes</taxon>
        <taxon>Lipomycetales</taxon>
        <taxon>Lipomycetaceae</taxon>
        <taxon>Myxozyma</taxon>
    </lineage>
</organism>
<accession>A0ABR1F201</accession>
<evidence type="ECO:0000256" key="1">
    <source>
        <dbReference type="ARBA" id="ARBA00022741"/>
    </source>
</evidence>
<dbReference type="Proteomes" id="UP001498771">
    <property type="component" value="Unassembled WGS sequence"/>
</dbReference>
<dbReference type="PROSITE" id="PS00108">
    <property type="entry name" value="PROTEIN_KINASE_ST"/>
    <property type="match status" value="1"/>
</dbReference>
<dbReference type="PROSITE" id="PS50011">
    <property type="entry name" value="PROTEIN_KINASE_DOM"/>
    <property type="match status" value="1"/>
</dbReference>
<dbReference type="SMART" id="SM00220">
    <property type="entry name" value="S_TKc"/>
    <property type="match status" value="1"/>
</dbReference>
<reference evidence="7 8" key="1">
    <citation type="submission" date="2024-03" db="EMBL/GenBank/DDBJ databases">
        <title>Genome-scale model development and genomic sequencing of the oleaginous clade Lipomyces.</title>
        <authorList>
            <consortium name="Lawrence Berkeley National Laboratory"/>
            <person name="Czajka J.J."/>
            <person name="Han Y."/>
            <person name="Kim J."/>
            <person name="Mondo S.J."/>
            <person name="Hofstad B.A."/>
            <person name="Robles A."/>
            <person name="Haridas S."/>
            <person name="Riley R."/>
            <person name="LaButti K."/>
            <person name="Pangilinan J."/>
            <person name="Andreopoulos W."/>
            <person name="Lipzen A."/>
            <person name="Yan J."/>
            <person name="Wang M."/>
            <person name="Ng V."/>
            <person name="Grigoriev I.V."/>
            <person name="Spatafora J.W."/>
            <person name="Magnuson J.K."/>
            <person name="Baker S.E."/>
            <person name="Pomraning K.R."/>
        </authorList>
    </citation>
    <scope>NUCLEOTIDE SEQUENCE [LARGE SCALE GENOMIC DNA]</scope>
    <source>
        <strain evidence="7 8">Phaff 52-87</strain>
    </source>
</reference>
<evidence type="ECO:0000256" key="4">
    <source>
        <dbReference type="RuleBase" id="RU000304"/>
    </source>
</evidence>
<dbReference type="GeneID" id="90038747"/>
<evidence type="ECO:0000256" key="2">
    <source>
        <dbReference type="ARBA" id="ARBA00022840"/>
    </source>
</evidence>
<evidence type="ECO:0000259" key="6">
    <source>
        <dbReference type="PROSITE" id="PS50011"/>
    </source>
</evidence>
<dbReference type="Gene3D" id="1.10.510.10">
    <property type="entry name" value="Transferase(Phosphotransferase) domain 1"/>
    <property type="match status" value="1"/>
</dbReference>
<dbReference type="RefSeq" id="XP_064766855.1">
    <property type="nucleotide sequence ID" value="XM_064913235.1"/>
</dbReference>
<comment type="similarity">
    <text evidence="4">Belongs to the protein kinase superfamily.</text>
</comment>
<proteinExistence type="inferred from homology"/>
<feature type="region of interest" description="Disordered" evidence="5">
    <location>
        <begin position="348"/>
        <end position="394"/>
    </location>
</feature>
<evidence type="ECO:0000256" key="3">
    <source>
        <dbReference type="PROSITE-ProRule" id="PRU10141"/>
    </source>
</evidence>
<dbReference type="CDD" id="cd05117">
    <property type="entry name" value="STKc_CAMK"/>
    <property type="match status" value="1"/>
</dbReference>
<dbReference type="PANTHER" id="PTHR24347">
    <property type="entry name" value="SERINE/THREONINE-PROTEIN KINASE"/>
    <property type="match status" value="1"/>
</dbReference>
<evidence type="ECO:0000313" key="8">
    <source>
        <dbReference type="Proteomes" id="UP001498771"/>
    </source>
</evidence>
<dbReference type="Pfam" id="PF00069">
    <property type="entry name" value="Pkinase"/>
    <property type="match status" value="1"/>
</dbReference>
<protein>
    <submittedName>
        <fullName evidence="7">Calcium/calmodulin-dependent protein kinase</fullName>
    </submittedName>
</protein>
<keyword evidence="1 3" id="KW-0547">Nucleotide-binding</keyword>
<comment type="caution">
    <text evidence="7">The sequence shown here is derived from an EMBL/GenBank/DDBJ whole genome shotgun (WGS) entry which is preliminary data.</text>
</comment>
<gene>
    <name evidence="7" type="ORF">BZA70DRAFT_282173</name>
</gene>
<keyword evidence="8" id="KW-1185">Reference proteome</keyword>
<dbReference type="EMBL" id="JBBJBU010000010">
    <property type="protein sequence ID" value="KAK7203822.1"/>
    <property type="molecule type" value="Genomic_DNA"/>
</dbReference>
<dbReference type="InterPro" id="IPR000719">
    <property type="entry name" value="Prot_kinase_dom"/>
</dbReference>
<dbReference type="PROSITE" id="PS00107">
    <property type="entry name" value="PROTEIN_KINASE_ATP"/>
    <property type="match status" value="1"/>
</dbReference>
<dbReference type="InterPro" id="IPR008271">
    <property type="entry name" value="Ser/Thr_kinase_AS"/>
</dbReference>
<dbReference type="SUPFAM" id="SSF56112">
    <property type="entry name" value="Protein kinase-like (PK-like)"/>
    <property type="match status" value="1"/>
</dbReference>
<keyword evidence="4" id="KW-0723">Serine/threonine-protein kinase</keyword>
<name>A0ABR1F201_9ASCO</name>
<dbReference type="InterPro" id="IPR011009">
    <property type="entry name" value="Kinase-like_dom_sf"/>
</dbReference>
<dbReference type="InterPro" id="IPR017441">
    <property type="entry name" value="Protein_kinase_ATP_BS"/>
</dbReference>
<dbReference type="GO" id="GO:0016301">
    <property type="term" value="F:kinase activity"/>
    <property type="evidence" value="ECO:0007669"/>
    <property type="project" value="UniProtKB-KW"/>
</dbReference>
<keyword evidence="7" id="KW-0808">Transferase</keyword>
<evidence type="ECO:0000313" key="7">
    <source>
        <dbReference type="EMBL" id="KAK7203822.1"/>
    </source>
</evidence>
<sequence length="430" mass="47447">MSSSPNPNPAASAMSSHLYSIYGKLSNQPSSYDRKGRYRFGRVLGAGTYGIVKAATVIETGENVAVKVILKKKVQGHESMVQEELDLLRRLKHPHIVGFRDWFESKDKYYIVTQLATGGELFDRIVERGKYTEKDAVQTIKEVLEAVDYLHDLNIVHRDLKPENLLYLTPDADSQLVLADFGIAKVLKSEGEALTTMAGSFGYAAPEILLRIGHGKPCDIWSLGVITYTILCGYLPFRSENVQEYILEVRENGVIFHDKYWSDISSDAKDFIRGMLQVDPLKRRTSRELLKHKWIVGDTATTTDLLPNIREGFNARSKLLQAIEAVRLANKIKALGFDDDDEDAFPSSGVPSVFATEHSDDSSAAGKSDFASGGGSNTLGLPQSSSRRSSFGSKGNATMVFQEVVRSVSRIKSASNLKAEAEAEADAKKQ</sequence>
<feature type="binding site" evidence="3">
    <location>
        <position position="71"/>
    </location>
    <ligand>
        <name>ATP</name>
        <dbReference type="ChEBI" id="CHEBI:30616"/>
    </ligand>
</feature>
<feature type="domain" description="Protein kinase" evidence="6">
    <location>
        <begin position="38"/>
        <end position="295"/>
    </location>
</feature>
<keyword evidence="7" id="KW-0418">Kinase</keyword>